<organism evidence="3">
    <name type="scientific">Spirodela intermedia</name>
    <name type="common">Intermediate duckweed</name>
    <dbReference type="NCBI Taxonomy" id="51605"/>
    <lineage>
        <taxon>Eukaryota</taxon>
        <taxon>Viridiplantae</taxon>
        <taxon>Streptophyta</taxon>
        <taxon>Embryophyta</taxon>
        <taxon>Tracheophyta</taxon>
        <taxon>Spermatophyta</taxon>
        <taxon>Magnoliopsida</taxon>
        <taxon>Liliopsida</taxon>
        <taxon>Araceae</taxon>
        <taxon>Lemnoideae</taxon>
        <taxon>Spirodela</taxon>
    </lineage>
</organism>
<evidence type="ECO:0000259" key="2">
    <source>
        <dbReference type="Pfam" id="PF25498"/>
    </source>
</evidence>
<proteinExistence type="predicted"/>
<sequence>MKRSWRWWRRVREEGGGCQRKEVAVLTSQLPPGTRLASSEGWAAAAAGWARGLQRGPGRFHPIVRSVVPYALRLSTATSASSRRRSISPEKEDEEADGEFGTRINVQGREIETRSEIEEWEEEDDADPRIGDGGDGGGISLGNVAWGEHALSMANEVLRCNFSDDLKMFAFKISPKGYIYIRLDKISNRYCCPEMEELEKFSMLYDKCLEESGEKGEIPKDLGLEVSVLAGAERLLKVPEDLHRFRRMPMLVRYLDGAEEPKDGVFLLAAVETETRRCVWKLADVRENRDPQSKGRPMSRRQRDWRLEVPFEMLNRVMLYVP</sequence>
<evidence type="ECO:0000256" key="1">
    <source>
        <dbReference type="SAM" id="MobiDB-lite"/>
    </source>
</evidence>
<gene>
    <name evidence="3" type="ORF">SI7747_15018168</name>
</gene>
<evidence type="ECO:0000313" key="3">
    <source>
        <dbReference type="EMBL" id="CAA2632563.1"/>
    </source>
</evidence>
<accession>A0A7I8JNT5</accession>
<reference evidence="3 4" key="1">
    <citation type="submission" date="2019-12" db="EMBL/GenBank/DDBJ databases">
        <authorList>
            <person name="Scholz U."/>
            <person name="Mascher M."/>
            <person name="Fiebig A."/>
        </authorList>
    </citation>
    <scope>NUCLEOTIDE SEQUENCE</scope>
</reference>
<feature type="region of interest" description="Disordered" evidence="1">
    <location>
        <begin position="81"/>
        <end position="100"/>
    </location>
</feature>
<dbReference type="PANTHER" id="PTHR34544:SF3">
    <property type="entry name" value="OS07G0155200 PROTEIN"/>
    <property type="match status" value="1"/>
</dbReference>
<dbReference type="AlphaFoldDB" id="A0A7I8JNT5"/>
<protein>
    <recommendedName>
        <fullName evidence="2">DUF7912 domain-containing protein</fullName>
    </recommendedName>
</protein>
<dbReference type="EMBL" id="CACRZD030000015">
    <property type="protein sequence ID" value="CAA6671760.1"/>
    <property type="molecule type" value="Genomic_DNA"/>
</dbReference>
<dbReference type="EMBL" id="LR743602">
    <property type="protein sequence ID" value="CAA2632563.1"/>
    <property type="molecule type" value="Genomic_DNA"/>
</dbReference>
<dbReference type="PANTHER" id="PTHR34544">
    <property type="entry name" value="OSJNBA0006B20.18 PROTEIN"/>
    <property type="match status" value="1"/>
</dbReference>
<dbReference type="Pfam" id="PF25498">
    <property type="entry name" value="DUF7912"/>
    <property type="match status" value="1"/>
</dbReference>
<feature type="domain" description="DUF7912" evidence="2">
    <location>
        <begin position="235"/>
        <end position="320"/>
    </location>
</feature>
<evidence type="ECO:0000313" key="4">
    <source>
        <dbReference type="Proteomes" id="UP001189122"/>
    </source>
</evidence>
<keyword evidence="4" id="KW-1185">Reference proteome</keyword>
<name>A0A7I8JNT5_SPIIN</name>
<dbReference type="InterPro" id="IPR057234">
    <property type="entry name" value="DUF7912"/>
</dbReference>
<dbReference type="Proteomes" id="UP001189122">
    <property type="component" value="Unassembled WGS sequence"/>
</dbReference>